<feature type="compositionally biased region" description="Basic and acidic residues" evidence="1">
    <location>
        <begin position="33"/>
        <end position="54"/>
    </location>
</feature>
<gene>
    <name evidence="2" type="ORF">B5M47_01875</name>
</gene>
<feature type="region of interest" description="Disordered" evidence="1">
    <location>
        <begin position="98"/>
        <end position="118"/>
    </location>
</feature>
<dbReference type="Proteomes" id="UP000192520">
    <property type="component" value="Unassembled WGS sequence"/>
</dbReference>
<evidence type="ECO:0000256" key="1">
    <source>
        <dbReference type="SAM" id="MobiDB-lite"/>
    </source>
</evidence>
<evidence type="ECO:0000313" key="2">
    <source>
        <dbReference type="EMBL" id="OQX51098.1"/>
    </source>
</evidence>
<proteinExistence type="predicted"/>
<name>A0A1W9NYA1_UNCC3</name>
<protein>
    <submittedName>
        <fullName evidence="2">Uncharacterized protein</fullName>
    </submittedName>
</protein>
<accession>A0A1W9NYA1</accession>
<dbReference type="EMBL" id="MZGJ01000008">
    <property type="protein sequence ID" value="OQX51098.1"/>
    <property type="molecule type" value="Genomic_DNA"/>
</dbReference>
<evidence type="ECO:0000313" key="3">
    <source>
        <dbReference type="Proteomes" id="UP000192520"/>
    </source>
</evidence>
<sequence length="330" mass="37821">MKSENQTGAFCTEAMKPQIILNENLPPEERYLQFGRKTEPTPEIREKAERKAREIGITPEQPITREQSIAIVRSFLEDQAEFHSLGLEETRRRLQELTPLTDKEEQEAMTPTKGTESPYQKRIKVWERKYNPASEQKARALQILKEIEKLEAVEAANAHQRTAAEINEGQLKGQEDREKVFIGCSDPALLLLSKLRCVGIPASYVQCISKEWIDQLRNMTEEAQEKELAHNYRGHVLVKVYLPNEASIWVDPMGRAIQVNDHWERFNPSQGAWERRSSSLGPYYLVREEIDSTDSAPSTPKTKKRLKNLIKTAPEAFAPYSNKVLIPPEA</sequence>
<feature type="region of interest" description="Disordered" evidence="1">
    <location>
        <begin position="33"/>
        <end position="57"/>
    </location>
</feature>
<reference evidence="3" key="1">
    <citation type="submission" date="2017-03" db="EMBL/GenBank/DDBJ databases">
        <title>Novel pathways for hydrocarbon cycling and metabolic interdependencies in hydrothermal sediment communities.</title>
        <authorList>
            <person name="Dombrowski N."/>
            <person name="Seitz K."/>
            <person name="Teske A."/>
            <person name="Baker B."/>
        </authorList>
    </citation>
    <scope>NUCLEOTIDE SEQUENCE [LARGE SCALE GENOMIC DNA]</scope>
</reference>
<comment type="caution">
    <text evidence="2">The sequence shown here is derived from an EMBL/GenBank/DDBJ whole genome shotgun (WGS) entry which is preliminary data.</text>
</comment>
<organism evidence="2 3">
    <name type="scientific">candidate division CPR3 bacterium 4484_211</name>
    <dbReference type="NCBI Taxonomy" id="1968527"/>
    <lineage>
        <taxon>Bacteria</taxon>
        <taxon>Bacteria division CPR3</taxon>
    </lineage>
</organism>
<dbReference type="AlphaFoldDB" id="A0A1W9NYA1"/>